<protein>
    <submittedName>
        <fullName evidence="1">Uncharacterized protein</fullName>
    </submittedName>
</protein>
<name>A0ABX0J2D8_9FLAO</name>
<proteinExistence type="predicted"/>
<reference evidence="1 2" key="2">
    <citation type="submission" date="2019-05" db="EMBL/GenBank/DDBJ databases">
        <authorList>
            <person name="Lianzixin W."/>
        </authorList>
    </citation>
    <scope>NUCLEOTIDE SEQUENCE [LARGE SCALE GENOMIC DNA]</scope>
    <source>
        <strain evidence="1 2">EC11</strain>
    </source>
</reference>
<keyword evidence="2" id="KW-1185">Reference proteome</keyword>
<sequence length="268" mass="31532">MPIKSSSTHLIKSNYFEVKNEITIKSAELITKAKSTYDIVLKKKQNEKYDIEINRFKFLVNGGEVENKFPLVSHLYFQSIFPLQFFIENETLKLSNYKEIQNRIAKIDNIIIDKYKGEGIHYIRTAFLKQFEEVEIANDFIIGLNFISIINLTLKRHVKEDHFYFKWKIPSVGVTFWKLKMEDKKKDSVSYSSNDVDKSEFLKALNEYRTQNNYNNLQEEELNVESSFLAAIQFESNSLNIVEANTNCRIKFGKHFDYQENISIKSVL</sequence>
<evidence type="ECO:0000313" key="2">
    <source>
        <dbReference type="Proteomes" id="UP000817854"/>
    </source>
</evidence>
<dbReference type="RefSeq" id="WP_140964649.1">
    <property type="nucleotide sequence ID" value="NZ_VEVQ02000028.1"/>
</dbReference>
<dbReference type="Proteomes" id="UP000817854">
    <property type="component" value="Unassembled WGS sequence"/>
</dbReference>
<accession>A0ABX0J2D8</accession>
<organism evidence="1 2">
    <name type="scientific">Flavobacterium jejuense</name>
    <dbReference type="NCBI Taxonomy" id="1544455"/>
    <lineage>
        <taxon>Bacteria</taxon>
        <taxon>Pseudomonadati</taxon>
        <taxon>Bacteroidota</taxon>
        <taxon>Flavobacteriia</taxon>
        <taxon>Flavobacteriales</taxon>
        <taxon>Flavobacteriaceae</taxon>
        <taxon>Flavobacterium</taxon>
    </lineage>
</organism>
<comment type="caution">
    <text evidence="1">The sequence shown here is derived from an EMBL/GenBank/DDBJ whole genome shotgun (WGS) entry which is preliminary data.</text>
</comment>
<reference evidence="1 2" key="3">
    <citation type="submission" date="2020-02" db="EMBL/GenBank/DDBJ databases">
        <title>Flavobacterium profundi sp. nov., isolated from a deep-sea seamount.</title>
        <authorList>
            <person name="Zhang D.-C."/>
        </authorList>
    </citation>
    <scope>NUCLEOTIDE SEQUENCE [LARGE SCALE GENOMIC DNA]</scope>
    <source>
        <strain evidence="1 2">EC11</strain>
    </source>
</reference>
<evidence type="ECO:0000313" key="1">
    <source>
        <dbReference type="EMBL" id="NHN28149.1"/>
    </source>
</evidence>
<reference evidence="2" key="1">
    <citation type="submission" date="2019-05" db="EMBL/GenBank/DDBJ databases">
        <title>Flavobacterium profundi sp. nov., isolated from a deep-sea seamount.</title>
        <authorList>
            <person name="Zhang D.-C."/>
        </authorList>
    </citation>
    <scope>NUCLEOTIDE SEQUENCE [LARGE SCALE GENOMIC DNA]</scope>
    <source>
        <strain evidence="2">EC11</strain>
    </source>
</reference>
<gene>
    <name evidence="1" type="ORF">FIA58_020925</name>
</gene>
<dbReference type="EMBL" id="VEVQ02000028">
    <property type="protein sequence ID" value="NHN28149.1"/>
    <property type="molecule type" value="Genomic_DNA"/>
</dbReference>